<evidence type="ECO:0000313" key="2">
    <source>
        <dbReference type="Proteomes" id="UP000326396"/>
    </source>
</evidence>
<keyword evidence="2" id="KW-1185">Reference proteome</keyword>
<gene>
    <name evidence="1" type="ORF">E3N88_27651</name>
</gene>
<organism evidence="1 2">
    <name type="scientific">Mikania micrantha</name>
    <name type="common">bitter vine</name>
    <dbReference type="NCBI Taxonomy" id="192012"/>
    <lineage>
        <taxon>Eukaryota</taxon>
        <taxon>Viridiplantae</taxon>
        <taxon>Streptophyta</taxon>
        <taxon>Embryophyta</taxon>
        <taxon>Tracheophyta</taxon>
        <taxon>Spermatophyta</taxon>
        <taxon>Magnoliopsida</taxon>
        <taxon>eudicotyledons</taxon>
        <taxon>Gunneridae</taxon>
        <taxon>Pentapetalae</taxon>
        <taxon>asterids</taxon>
        <taxon>campanulids</taxon>
        <taxon>Asterales</taxon>
        <taxon>Asteraceae</taxon>
        <taxon>Asteroideae</taxon>
        <taxon>Heliantheae alliance</taxon>
        <taxon>Eupatorieae</taxon>
        <taxon>Mikania</taxon>
    </lineage>
</organism>
<accession>A0A5N6MYB7</accession>
<dbReference type="AlphaFoldDB" id="A0A5N6MYB7"/>
<dbReference type="Proteomes" id="UP000326396">
    <property type="component" value="Linkage Group LG4"/>
</dbReference>
<protein>
    <submittedName>
        <fullName evidence="1">Uncharacterized protein</fullName>
    </submittedName>
</protein>
<reference evidence="1 2" key="1">
    <citation type="submission" date="2019-05" db="EMBL/GenBank/DDBJ databases">
        <title>Mikania micrantha, genome provides insights into the molecular mechanism of rapid growth.</title>
        <authorList>
            <person name="Liu B."/>
        </authorList>
    </citation>
    <scope>NUCLEOTIDE SEQUENCE [LARGE SCALE GENOMIC DNA]</scope>
    <source>
        <strain evidence="1">NLD-2019</strain>
        <tissue evidence="1">Leaf</tissue>
    </source>
</reference>
<dbReference type="EMBL" id="SZYD01000014">
    <property type="protein sequence ID" value="KAD4179060.1"/>
    <property type="molecule type" value="Genomic_DNA"/>
</dbReference>
<name>A0A5N6MYB7_9ASTR</name>
<evidence type="ECO:0000313" key="1">
    <source>
        <dbReference type="EMBL" id="KAD4179060.1"/>
    </source>
</evidence>
<sequence length="85" mass="9140">MARLVFVALISSPASIRHHNTYVTTVKVLRQNIDGVKGSKGSGGCNKVEDKGSVVIGSDVVRMEKRCRVAMVMVIAKLVVGSQQQ</sequence>
<comment type="caution">
    <text evidence="1">The sequence shown here is derived from an EMBL/GenBank/DDBJ whole genome shotgun (WGS) entry which is preliminary data.</text>
</comment>
<proteinExistence type="predicted"/>